<sequence>MSAPLLAGLTRIRLINLRELRTHRLRVLTSLSVVVVSSALLIAVLGTYGSMTESVRQFNASISGAAKLEVTAIGDAGLDAGIAGEIRARVPGARAVVPMVRGTARIGPDTTAGGAGDDDRTVPLLGSDFRVSSLSGDLRKAVADSGNQEGFSRDELADGVIVGPRTGLTKGQTATVNGTVVTVLDVVSGDTLNGGAFMFAYLDLAQRLTATQGKLDSVLIVPRDGVPVAQLRTEITRIVDGRAAVVDPGYRAKQLETATSVTRDATLLVSLISLVISAFLVFNTMNMAVASRRQSMAMLRALGAKRGHLVADLLGESAVYGLVGGLIGVPLGILGGRVTVSQGSGDSSHGMVMQYHLPVSAPVIAVLACVLACVAATMLAARSVFAVAPVEAMSQGEVAESAAQRTVARWAAGLLGAAVIIGAFIVALQVPGRSAIVAGAVYAVGVLLLCYALTGQLVWLVVRVANLFSGPGRLAAVNTDRAPRRAWATLMTVAVAIAVGMGTSGALANMVSSMSGSLDGLDDPDFYVASQPLGELPTDPLLAPAIAEQIRQVPGVASVSEGQWATVNVGEARIIVQGLTADALAPFMKKSPPEARRQMLAGEGMVFSKVLARTLDVSTGDTVRLATPTGYRETRVLATVDYVSMESGTAAMSLDLLRDWFDRDGATYLQVMLSEGADADQVRAALERIAEQNPSAGGAPVDVHSGAQAIESSKQLVEQSGAFTVAIQWIVSGAAAIALLNTLLLSVIERRRELGVLRAMGASRRFISRMVLAEAAAVAIVGSATGLLIGGVLHWLADKILSATTSVGVEYSPQPSTLLFVAVAMGLCLLGALVPAMRAARLNISESIAQE</sequence>
<feature type="transmembrane region" description="Helical" evidence="7">
    <location>
        <begin position="27"/>
        <end position="48"/>
    </location>
</feature>
<accession>A0ABX6ILI5</accession>
<dbReference type="InterPro" id="IPR003838">
    <property type="entry name" value="ABC3_permease_C"/>
</dbReference>
<dbReference type="PANTHER" id="PTHR30489:SF0">
    <property type="entry name" value="LIPOPROTEIN-RELEASING SYSTEM TRANSMEMBRANE PROTEIN LOLE"/>
    <property type="match status" value="1"/>
</dbReference>
<evidence type="ECO:0000256" key="4">
    <source>
        <dbReference type="ARBA" id="ARBA00022692"/>
    </source>
</evidence>
<evidence type="ECO:0000256" key="7">
    <source>
        <dbReference type="SAM" id="Phobius"/>
    </source>
</evidence>
<feature type="transmembrane region" description="Helical" evidence="7">
    <location>
        <begin position="726"/>
        <end position="748"/>
    </location>
</feature>
<keyword evidence="10" id="KW-1185">Reference proteome</keyword>
<reference evidence="9" key="1">
    <citation type="journal article" date="2021" name="Nat. Microbiol.">
        <title>Cocultivation of an ultrasmall environmental parasitic bacterium with lytic ability against bacteria associated with wastewater foams.</title>
        <authorList>
            <person name="Batinovic S."/>
            <person name="Rose J.J.A."/>
            <person name="Ratcliffe J."/>
            <person name="Seviour R.J."/>
            <person name="Petrovski S."/>
        </authorList>
    </citation>
    <scope>NUCLEOTIDE SEQUENCE</scope>
    <source>
        <strain evidence="9">CON9</strain>
    </source>
</reference>
<comment type="subcellular location">
    <subcellularLocation>
        <location evidence="1">Cell membrane</location>
        <topology evidence="1">Multi-pass membrane protein</topology>
    </subcellularLocation>
</comment>
<keyword evidence="3" id="KW-1003">Cell membrane</keyword>
<dbReference type="RefSeq" id="WP_260840097.1">
    <property type="nucleotide sequence ID" value="NZ_CP045809.1"/>
</dbReference>
<comment type="similarity">
    <text evidence="2">Belongs to the ABC-4 integral membrane protein family. LolC/E subfamily.</text>
</comment>
<feature type="domain" description="ABC3 transporter permease C-terminal" evidence="8">
    <location>
        <begin position="268"/>
        <end position="384"/>
    </location>
</feature>
<feature type="transmembrane region" description="Helical" evidence="7">
    <location>
        <begin position="436"/>
        <end position="465"/>
    </location>
</feature>
<dbReference type="InterPro" id="IPR051447">
    <property type="entry name" value="Lipoprotein-release_system"/>
</dbReference>
<evidence type="ECO:0000313" key="10">
    <source>
        <dbReference type="Proteomes" id="UP001059836"/>
    </source>
</evidence>
<gene>
    <name evidence="9" type="ORF">GII31_18415</name>
</gene>
<dbReference type="PANTHER" id="PTHR30489">
    <property type="entry name" value="LIPOPROTEIN-RELEASING SYSTEM TRANSMEMBRANE PROTEIN LOLE"/>
    <property type="match status" value="1"/>
</dbReference>
<feature type="transmembrane region" description="Helical" evidence="7">
    <location>
        <begin position="309"/>
        <end position="335"/>
    </location>
</feature>
<feature type="transmembrane region" description="Helical" evidence="7">
    <location>
        <begin position="410"/>
        <end position="430"/>
    </location>
</feature>
<dbReference type="Pfam" id="PF02687">
    <property type="entry name" value="FtsX"/>
    <property type="match status" value="2"/>
</dbReference>
<protein>
    <submittedName>
        <fullName evidence="9">FtsX-like permease family protein</fullName>
    </submittedName>
</protein>
<dbReference type="EMBL" id="CP045809">
    <property type="protein sequence ID" value="QHN36572.1"/>
    <property type="molecule type" value="Genomic_DNA"/>
</dbReference>
<evidence type="ECO:0000256" key="2">
    <source>
        <dbReference type="ARBA" id="ARBA00005236"/>
    </source>
</evidence>
<evidence type="ECO:0000256" key="3">
    <source>
        <dbReference type="ARBA" id="ARBA00022475"/>
    </source>
</evidence>
<organism evidence="9 10">
    <name type="scientific">Gordonia pseudamarae</name>
    <dbReference type="NCBI Taxonomy" id="2831662"/>
    <lineage>
        <taxon>Bacteria</taxon>
        <taxon>Bacillati</taxon>
        <taxon>Actinomycetota</taxon>
        <taxon>Actinomycetes</taxon>
        <taxon>Mycobacteriales</taxon>
        <taxon>Gordoniaceae</taxon>
        <taxon>Gordonia</taxon>
    </lineage>
</organism>
<evidence type="ECO:0000256" key="5">
    <source>
        <dbReference type="ARBA" id="ARBA00022989"/>
    </source>
</evidence>
<name>A0ABX6ILI5_9ACTN</name>
<keyword evidence="4 7" id="KW-0812">Transmembrane</keyword>
<feature type="transmembrane region" description="Helical" evidence="7">
    <location>
        <begin position="769"/>
        <end position="797"/>
    </location>
</feature>
<keyword evidence="6 7" id="KW-0472">Membrane</keyword>
<feature type="transmembrane region" description="Helical" evidence="7">
    <location>
        <begin position="267"/>
        <end position="289"/>
    </location>
</feature>
<feature type="transmembrane region" description="Helical" evidence="7">
    <location>
        <begin position="355"/>
        <end position="381"/>
    </location>
</feature>
<proteinExistence type="inferred from homology"/>
<feature type="domain" description="ABC3 transporter permease C-terminal" evidence="8">
    <location>
        <begin position="730"/>
        <end position="844"/>
    </location>
</feature>
<evidence type="ECO:0000256" key="6">
    <source>
        <dbReference type="ARBA" id="ARBA00023136"/>
    </source>
</evidence>
<evidence type="ECO:0000259" key="8">
    <source>
        <dbReference type="Pfam" id="PF02687"/>
    </source>
</evidence>
<dbReference type="Proteomes" id="UP001059836">
    <property type="component" value="Chromosome"/>
</dbReference>
<evidence type="ECO:0000256" key="1">
    <source>
        <dbReference type="ARBA" id="ARBA00004651"/>
    </source>
</evidence>
<feature type="transmembrane region" description="Helical" evidence="7">
    <location>
        <begin position="817"/>
        <end position="837"/>
    </location>
</feature>
<keyword evidence="5 7" id="KW-1133">Transmembrane helix</keyword>
<evidence type="ECO:0000313" key="9">
    <source>
        <dbReference type="EMBL" id="QHN36572.1"/>
    </source>
</evidence>
<feature type="transmembrane region" description="Helical" evidence="7">
    <location>
        <begin position="486"/>
        <end position="508"/>
    </location>
</feature>